<reference evidence="1" key="2">
    <citation type="journal article" date="2007" name="Science">
        <title>Draft genome sequence of the sexually transmitted pathogen Trichomonas vaginalis.</title>
        <authorList>
            <person name="Carlton J.M."/>
            <person name="Hirt R.P."/>
            <person name="Silva J.C."/>
            <person name="Delcher A.L."/>
            <person name="Schatz M."/>
            <person name="Zhao Q."/>
            <person name="Wortman J.R."/>
            <person name="Bidwell S.L."/>
            <person name="Alsmark U.C.M."/>
            <person name="Besteiro S."/>
            <person name="Sicheritz-Ponten T."/>
            <person name="Noel C.J."/>
            <person name="Dacks J.B."/>
            <person name="Foster P.G."/>
            <person name="Simillion C."/>
            <person name="Van de Peer Y."/>
            <person name="Miranda-Saavedra D."/>
            <person name="Barton G.J."/>
            <person name="Westrop G.D."/>
            <person name="Mueller S."/>
            <person name="Dessi D."/>
            <person name="Fiori P.L."/>
            <person name="Ren Q."/>
            <person name="Paulsen I."/>
            <person name="Zhang H."/>
            <person name="Bastida-Corcuera F.D."/>
            <person name="Simoes-Barbosa A."/>
            <person name="Brown M.T."/>
            <person name="Hayes R.D."/>
            <person name="Mukherjee M."/>
            <person name="Okumura C.Y."/>
            <person name="Schneider R."/>
            <person name="Smith A.J."/>
            <person name="Vanacova S."/>
            <person name="Villalvazo M."/>
            <person name="Haas B.J."/>
            <person name="Pertea M."/>
            <person name="Feldblyum T.V."/>
            <person name="Utterback T.R."/>
            <person name="Shu C.L."/>
            <person name="Osoegawa K."/>
            <person name="de Jong P.J."/>
            <person name="Hrdy I."/>
            <person name="Horvathova L."/>
            <person name="Zubacova Z."/>
            <person name="Dolezal P."/>
            <person name="Malik S.B."/>
            <person name="Logsdon J.M. Jr."/>
            <person name="Henze K."/>
            <person name="Gupta A."/>
            <person name="Wang C.C."/>
            <person name="Dunne R.L."/>
            <person name="Upcroft J.A."/>
            <person name="Upcroft P."/>
            <person name="White O."/>
            <person name="Salzberg S.L."/>
            <person name="Tang P."/>
            <person name="Chiu C.-H."/>
            <person name="Lee Y.-S."/>
            <person name="Embley T.M."/>
            <person name="Coombs G.H."/>
            <person name="Mottram J.C."/>
            <person name="Tachezy J."/>
            <person name="Fraser-Liggett C.M."/>
            <person name="Johnson P.J."/>
        </authorList>
    </citation>
    <scope>NUCLEOTIDE SEQUENCE [LARGE SCALE GENOMIC DNA]</scope>
    <source>
        <strain evidence="1">G3</strain>
    </source>
</reference>
<keyword evidence="2" id="KW-1185">Reference proteome</keyword>
<reference evidence="1" key="1">
    <citation type="submission" date="2006-10" db="EMBL/GenBank/DDBJ databases">
        <authorList>
            <person name="Amadeo P."/>
            <person name="Zhao Q."/>
            <person name="Wortman J."/>
            <person name="Fraser-Liggett C."/>
            <person name="Carlton J."/>
        </authorList>
    </citation>
    <scope>NUCLEOTIDE SEQUENCE</scope>
    <source>
        <strain evidence="1">G3</strain>
    </source>
</reference>
<dbReference type="VEuPathDB" id="TrichDB:TVAG_494780"/>
<dbReference type="RefSeq" id="XP_001314768.1">
    <property type="nucleotide sequence ID" value="XM_001314734.1"/>
</dbReference>
<dbReference type="Proteomes" id="UP000001542">
    <property type="component" value="Unassembled WGS sequence"/>
</dbReference>
<accession>A2EXS5</accession>
<dbReference type="InParanoid" id="A2EXS5"/>
<dbReference type="OrthoDB" id="10649853at2759"/>
<dbReference type="EMBL" id="DS113533">
    <property type="protein sequence ID" value="EAY02529.1"/>
    <property type="molecule type" value="Genomic_DNA"/>
</dbReference>
<proteinExistence type="predicted"/>
<protein>
    <recommendedName>
        <fullName evidence="3">BRO1 domain-containing protein</fullName>
    </recommendedName>
</protein>
<organism evidence="1 2">
    <name type="scientific">Trichomonas vaginalis (strain ATCC PRA-98 / G3)</name>
    <dbReference type="NCBI Taxonomy" id="412133"/>
    <lineage>
        <taxon>Eukaryota</taxon>
        <taxon>Metamonada</taxon>
        <taxon>Parabasalia</taxon>
        <taxon>Trichomonadida</taxon>
        <taxon>Trichomonadidae</taxon>
        <taxon>Trichomonas</taxon>
    </lineage>
</organism>
<dbReference type="AlphaFoldDB" id="A2EXS5"/>
<sequence>MNSQFLMVPFPPTKNKDSRTDNALNSVFGGNAQNVVSIAKRTRFPTYDEQAFKQYIPMLNTLLHAKVPTSYTNPFKSAYYYDSNDGKVEVVNTLWNYLATLHQRIQLIDSSCVDYLREFNPIMADCEAITENLAMLLSDMSHPFFNMLIVEYTMAYHKYLISLWQVAILQVSGKNPNYLGCQALTAIEQLKECVRVADQMPEVSRSYFYPISTLSLAYYQAYAYLQFGNFQKSNQEYALAIQAYRTGFNFINRKVVKVDFCQFLSNAVTTMKKAIETTKDFSERENREVYMVRIPEGDYNAPKPFPLQNIKMNEKLLISQLFKEVNEMIRNDPFKDMQAPEEKEEEKEIDPFSDWEVVSKLKSDANDKANHIQPIPEIKFEIDSIKQQLSIGANSDNLISSMINEFRKGNPSIIRETVQNYIRMAKDFYTSINARLDKYSTS</sequence>
<evidence type="ECO:0008006" key="3">
    <source>
        <dbReference type="Google" id="ProtNLM"/>
    </source>
</evidence>
<evidence type="ECO:0000313" key="1">
    <source>
        <dbReference type="EMBL" id="EAY02529.1"/>
    </source>
</evidence>
<dbReference type="KEGG" id="tva:4760371"/>
<dbReference type="InterPro" id="IPR038499">
    <property type="entry name" value="BRO1_sf"/>
</dbReference>
<name>A2EXS5_TRIV3</name>
<dbReference type="Gene3D" id="1.25.40.280">
    <property type="entry name" value="alix/aip1 like domains"/>
    <property type="match status" value="1"/>
</dbReference>
<gene>
    <name evidence="1" type="ORF">TVAG_494780</name>
</gene>
<evidence type="ECO:0000313" key="2">
    <source>
        <dbReference type="Proteomes" id="UP000001542"/>
    </source>
</evidence>
<dbReference type="VEuPathDB" id="TrichDB:TVAGG3_0653700"/>